<dbReference type="RefSeq" id="WP_162073293.1">
    <property type="nucleotide sequence ID" value="NZ_CACVBY010000048.1"/>
</dbReference>
<name>A0A6N4XRP4_9FLAO</name>
<dbReference type="Proteomes" id="UP000445309">
    <property type="component" value="Unassembled WGS sequence"/>
</dbReference>
<proteinExistence type="predicted"/>
<evidence type="ECO:0000313" key="1">
    <source>
        <dbReference type="EMBL" id="CAA7389526.1"/>
    </source>
</evidence>
<evidence type="ECO:0000313" key="2">
    <source>
        <dbReference type="Proteomes" id="UP000445309"/>
    </source>
</evidence>
<organism evidence="1 2">
    <name type="scientific">Chryseobacterium fistulae</name>
    <dbReference type="NCBI Taxonomy" id="2675058"/>
    <lineage>
        <taxon>Bacteria</taxon>
        <taxon>Pseudomonadati</taxon>
        <taxon>Bacteroidota</taxon>
        <taxon>Flavobacteriia</taxon>
        <taxon>Flavobacteriales</taxon>
        <taxon>Weeksellaceae</taxon>
        <taxon>Chryseobacterium group</taxon>
        <taxon>Chryseobacterium</taxon>
    </lineage>
</organism>
<protein>
    <submittedName>
        <fullName evidence="1">Uncharacterized protein</fullName>
    </submittedName>
</protein>
<reference evidence="1 2" key="1">
    <citation type="submission" date="2020-01" db="EMBL/GenBank/DDBJ databases">
        <authorList>
            <person name="Rodrigo-Torres L."/>
            <person name="Arahal R. D."/>
            <person name="Lucena T."/>
        </authorList>
    </citation>
    <scope>NUCLEOTIDE SEQUENCE [LARGE SCALE GENOMIC DNA]</scope>
    <source>
        <strain evidence="1 2">CECT 9393</strain>
    </source>
</reference>
<keyword evidence="2" id="KW-1185">Reference proteome</keyword>
<accession>A0A6N4XRP4</accession>
<dbReference type="AlphaFoldDB" id="A0A6N4XRP4"/>
<gene>
    <name evidence="1" type="ORF">CHRY9393_02170</name>
</gene>
<sequence>MSNEIKIETLRVGIWKLGEKIEKLKKECELMSYQLTTLESIEEENSNNSGVEATIDSQRCRILKN</sequence>
<dbReference type="EMBL" id="CACVBY010000048">
    <property type="protein sequence ID" value="CAA7389526.1"/>
    <property type="molecule type" value="Genomic_DNA"/>
</dbReference>